<dbReference type="OrthoDB" id="5839085at2759"/>
<evidence type="ECO:0000313" key="9">
    <source>
        <dbReference type="Proteomes" id="UP000659654"/>
    </source>
</evidence>
<feature type="transmembrane region" description="Helical" evidence="6">
    <location>
        <begin position="168"/>
        <end position="186"/>
    </location>
</feature>
<keyword evidence="3 6" id="KW-0812">Transmembrane</keyword>
<evidence type="ECO:0000256" key="1">
    <source>
        <dbReference type="ARBA" id="ARBA00004141"/>
    </source>
</evidence>
<dbReference type="EMBL" id="CAJFCV020000005">
    <property type="protein sequence ID" value="CAG9121284.1"/>
    <property type="molecule type" value="Genomic_DNA"/>
</dbReference>
<evidence type="ECO:0000256" key="4">
    <source>
        <dbReference type="ARBA" id="ARBA00022989"/>
    </source>
</evidence>
<dbReference type="Pfam" id="PF03134">
    <property type="entry name" value="TB2_DP1_HVA22"/>
    <property type="match status" value="1"/>
</dbReference>
<evidence type="ECO:0000256" key="5">
    <source>
        <dbReference type="ARBA" id="ARBA00023136"/>
    </source>
</evidence>
<dbReference type="Proteomes" id="UP000095284">
    <property type="component" value="Unplaced"/>
</dbReference>
<dbReference type="EMBL" id="CAJFDI010000005">
    <property type="protein sequence ID" value="CAD5230366.1"/>
    <property type="molecule type" value="Genomic_DNA"/>
</dbReference>
<proteinExistence type="inferred from homology"/>
<comment type="subcellular location">
    <subcellularLocation>
        <location evidence="1 6">Membrane</location>
        <topology evidence="1 6">Multi-pass membrane protein</topology>
    </subcellularLocation>
</comment>
<dbReference type="PANTHER" id="PTHR12300">
    <property type="entry name" value="HVA22-LIKE PROTEINS"/>
    <property type="match status" value="1"/>
</dbReference>
<keyword evidence="4 6" id="KW-1133">Transmembrane helix</keyword>
<dbReference type="GO" id="GO:0016020">
    <property type="term" value="C:membrane"/>
    <property type="evidence" value="ECO:0007669"/>
    <property type="project" value="UniProtKB-SubCell"/>
</dbReference>
<sequence length="240" mass="27333">MEEELQNQLGPRIGRNRRWLFQFWRHHEAQNDVTNSSRYPIEAASPDFRRQIEAAISAQNEAEPQVLEPDQVSAEAVDPLAGFHSLMLAWLYRTENPAFEDFWTGVEGKAKLSRETISYGVLGLVTAVLIVVNLSEVICSLVGVIYPLMCTYEMLKLPPNDVPDALRRHWLCYWAIFGLISGFDFVGRTLQAVLPFYQISKAMVLLAVAIPDFQLSQLVYNYTARPTARVLLKLVKKYVL</sequence>
<dbReference type="AlphaFoldDB" id="A0A1I7RX27"/>
<evidence type="ECO:0000256" key="3">
    <source>
        <dbReference type="ARBA" id="ARBA00022692"/>
    </source>
</evidence>
<keyword evidence="9" id="KW-1185">Reference proteome</keyword>
<evidence type="ECO:0000256" key="6">
    <source>
        <dbReference type="RuleBase" id="RU362006"/>
    </source>
</evidence>
<comment type="similarity">
    <text evidence="2 6">Belongs to the DP1 family.</text>
</comment>
<evidence type="ECO:0000256" key="2">
    <source>
        <dbReference type="ARBA" id="ARBA00008573"/>
    </source>
</evidence>
<accession>A0A1I7RX27</accession>
<dbReference type="WBParaSite" id="BXY_0529000.1">
    <property type="protein sequence ID" value="BXY_0529000.1"/>
    <property type="gene ID" value="BXY_0529000"/>
</dbReference>
<dbReference type="Proteomes" id="UP000582659">
    <property type="component" value="Unassembled WGS sequence"/>
</dbReference>
<evidence type="ECO:0000313" key="8">
    <source>
        <dbReference type="Proteomes" id="UP000095284"/>
    </source>
</evidence>
<dbReference type="eggNOG" id="KOG1725">
    <property type="taxonomic scope" value="Eukaryota"/>
</dbReference>
<organism evidence="8 10">
    <name type="scientific">Bursaphelenchus xylophilus</name>
    <name type="common">Pinewood nematode worm</name>
    <name type="synonym">Aphelenchoides xylophilus</name>
    <dbReference type="NCBI Taxonomy" id="6326"/>
    <lineage>
        <taxon>Eukaryota</taxon>
        <taxon>Metazoa</taxon>
        <taxon>Ecdysozoa</taxon>
        <taxon>Nematoda</taxon>
        <taxon>Chromadorea</taxon>
        <taxon>Rhabditida</taxon>
        <taxon>Tylenchina</taxon>
        <taxon>Tylenchomorpha</taxon>
        <taxon>Aphelenchoidea</taxon>
        <taxon>Aphelenchoididae</taxon>
        <taxon>Bursaphelenchus</taxon>
    </lineage>
</organism>
<keyword evidence="5 6" id="KW-0472">Membrane</keyword>
<dbReference type="InterPro" id="IPR004345">
    <property type="entry name" value="TB2_DP1_HVA22"/>
</dbReference>
<dbReference type="Proteomes" id="UP000659654">
    <property type="component" value="Unassembled WGS sequence"/>
</dbReference>
<protein>
    <recommendedName>
        <fullName evidence="6">Receptor expression-enhancing protein</fullName>
    </recommendedName>
</protein>
<name>A0A1I7RX27_BURXY</name>
<dbReference type="PANTHER" id="PTHR12300:SF161">
    <property type="entry name" value="RECEPTOR EXPRESSION-ENHANCING PROTEIN"/>
    <property type="match status" value="1"/>
</dbReference>
<reference evidence="10" key="1">
    <citation type="submission" date="2016-11" db="UniProtKB">
        <authorList>
            <consortium name="WormBaseParasite"/>
        </authorList>
    </citation>
    <scope>IDENTIFICATION</scope>
</reference>
<evidence type="ECO:0000313" key="10">
    <source>
        <dbReference type="WBParaSite" id="BXY_0529000.1"/>
    </source>
</evidence>
<gene>
    <name evidence="7" type="ORF">BXYJ_LOCUS10951</name>
</gene>
<feature type="transmembrane region" description="Helical" evidence="6">
    <location>
        <begin position="119"/>
        <end position="148"/>
    </location>
</feature>
<reference evidence="7" key="2">
    <citation type="submission" date="2020-09" db="EMBL/GenBank/DDBJ databases">
        <authorList>
            <person name="Kikuchi T."/>
        </authorList>
    </citation>
    <scope>NUCLEOTIDE SEQUENCE</scope>
    <source>
        <strain evidence="7">Ka4C1</strain>
    </source>
</reference>
<evidence type="ECO:0000313" key="7">
    <source>
        <dbReference type="EMBL" id="CAD5230366.1"/>
    </source>
</evidence>